<feature type="domain" description="TIL" evidence="3">
    <location>
        <begin position="134"/>
        <end position="186"/>
    </location>
</feature>
<evidence type="ECO:0000256" key="2">
    <source>
        <dbReference type="SAM" id="SignalP"/>
    </source>
</evidence>
<evidence type="ECO:0000313" key="4">
    <source>
        <dbReference type="EMBL" id="CAD6191418.1"/>
    </source>
</evidence>
<dbReference type="SUPFAM" id="SSF57567">
    <property type="entry name" value="Serine protease inhibitors"/>
    <property type="match status" value="4"/>
</dbReference>
<dbReference type="InterPro" id="IPR036084">
    <property type="entry name" value="Ser_inhib-like_sf"/>
</dbReference>
<keyword evidence="5" id="KW-1185">Reference proteome</keyword>
<dbReference type="EMBL" id="CAJGYM010000021">
    <property type="protein sequence ID" value="CAD6191418.1"/>
    <property type="molecule type" value="Genomic_DNA"/>
</dbReference>
<evidence type="ECO:0000313" key="5">
    <source>
        <dbReference type="Proteomes" id="UP000835052"/>
    </source>
</evidence>
<comment type="caution">
    <text evidence="4">The sequence shown here is derived from an EMBL/GenBank/DDBJ whole genome shotgun (WGS) entry which is preliminary data.</text>
</comment>
<feature type="chain" id="PRO_5035770916" description="TIL domain-containing protein" evidence="2">
    <location>
        <begin position="24"/>
        <end position="476"/>
    </location>
</feature>
<dbReference type="AlphaFoldDB" id="A0A8S1H9Y1"/>
<sequence length="476" mass="53174">MTTFTEHFWRFFFGFSLLATLKAANYTLNDTCDWVTCPSGQVCAQLFMPLFSAPVEAPRCVPHFPSDLTCTDTKCSNTSRCASFSGNSPYCYPNYDLMPCTKRICPRDKICFQENENSTTSKCVKPEAVPKCAGKNEIFTSCENGCDPTCDYPRFKNCNTSICRRGCKCRPGYLRLNGTCTKGNECPAPNTTTCASLKCPTGQKCKQSFDQDFLTPFGPPACVNTTANQTLCVDMTCPKNRMCTDGERKSYCFIKPDHLPCYKRKCPSGTICFEASPKNSTSKCILRKDAPKCTSPNETYTPCKNGRDEDVCDPSSVKKVSKNDCVPGCKCKVGFVRIAGKCVSYKECPPVVHGKFTCRPNEAYQKTENYLLNNCKHKFYNLNEREKHCVCRWGLRRNSKGNCVPLSECPKDSCDLNEEWSKCPYCEDYCGGTAFRLMCEKGFEHLQNNCEPGCGCKPNFARNLSDVCVPTASCTL</sequence>
<evidence type="ECO:0000259" key="3">
    <source>
        <dbReference type="Pfam" id="PF01826"/>
    </source>
</evidence>
<keyword evidence="1" id="KW-0646">Protease inhibitor</keyword>
<dbReference type="Gene3D" id="2.10.25.10">
    <property type="entry name" value="Laminin"/>
    <property type="match status" value="4"/>
</dbReference>
<feature type="domain" description="TIL" evidence="3">
    <location>
        <begin position="414"/>
        <end position="474"/>
    </location>
</feature>
<organism evidence="4 5">
    <name type="scientific">Caenorhabditis auriculariae</name>
    <dbReference type="NCBI Taxonomy" id="2777116"/>
    <lineage>
        <taxon>Eukaryota</taxon>
        <taxon>Metazoa</taxon>
        <taxon>Ecdysozoa</taxon>
        <taxon>Nematoda</taxon>
        <taxon>Chromadorea</taxon>
        <taxon>Rhabditida</taxon>
        <taxon>Rhabditina</taxon>
        <taxon>Rhabditomorpha</taxon>
        <taxon>Rhabditoidea</taxon>
        <taxon>Rhabditidae</taxon>
        <taxon>Peloderinae</taxon>
        <taxon>Caenorhabditis</taxon>
    </lineage>
</organism>
<feature type="domain" description="TIL" evidence="3">
    <location>
        <begin position="295"/>
        <end position="348"/>
    </location>
</feature>
<feature type="signal peptide" evidence="2">
    <location>
        <begin position="1"/>
        <end position="23"/>
    </location>
</feature>
<accession>A0A8S1H9Y1</accession>
<evidence type="ECO:0000256" key="1">
    <source>
        <dbReference type="ARBA" id="ARBA00022900"/>
    </source>
</evidence>
<reference evidence="4" key="1">
    <citation type="submission" date="2020-10" db="EMBL/GenBank/DDBJ databases">
        <authorList>
            <person name="Kikuchi T."/>
        </authorList>
    </citation>
    <scope>NUCLEOTIDE SEQUENCE</scope>
    <source>
        <strain evidence="4">NKZ352</strain>
    </source>
</reference>
<dbReference type="Proteomes" id="UP000835052">
    <property type="component" value="Unassembled WGS sequence"/>
</dbReference>
<keyword evidence="1" id="KW-0722">Serine protease inhibitor</keyword>
<protein>
    <recommendedName>
        <fullName evidence="3">TIL domain-containing protein</fullName>
    </recommendedName>
</protein>
<dbReference type="Pfam" id="PF01826">
    <property type="entry name" value="TIL"/>
    <property type="match status" value="3"/>
</dbReference>
<dbReference type="InterPro" id="IPR002919">
    <property type="entry name" value="TIL_dom"/>
</dbReference>
<dbReference type="GO" id="GO:0004867">
    <property type="term" value="F:serine-type endopeptidase inhibitor activity"/>
    <property type="evidence" value="ECO:0007669"/>
    <property type="project" value="UniProtKB-KW"/>
</dbReference>
<proteinExistence type="predicted"/>
<dbReference type="CDD" id="cd19941">
    <property type="entry name" value="TIL"/>
    <property type="match status" value="2"/>
</dbReference>
<dbReference type="OrthoDB" id="5912264at2759"/>
<name>A0A8S1H9Y1_9PELO</name>
<gene>
    <name evidence="4" type="ORF">CAUJ_LOCUS7337</name>
</gene>
<keyword evidence="2" id="KW-0732">Signal</keyword>